<organism evidence="2 3">
    <name type="scientific">Leptospira weilii str. UI 13098</name>
    <dbReference type="NCBI Taxonomy" id="1088542"/>
    <lineage>
        <taxon>Bacteria</taxon>
        <taxon>Pseudomonadati</taxon>
        <taxon>Spirochaetota</taxon>
        <taxon>Spirochaetia</taxon>
        <taxon>Leptospirales</taxon>
        <taxon>Leptospiraceae</taxon>
        <taxon>Leptospira</taxon>
    </lineage>
</organism>
<keyword evidence="1" id="KW-0472">Membrane</keyword>
<feature type="transmembrane region" description="Helical" evidence="1">
    <location>
        <begin position="233"/>
        <end position="251"/>
    </location>
</feature>
<proteinExistence type="predicted"/>
<comment type="caution">
    <text evidence="2">The sequence shown here is derived from an EMBL/GenBank/DDBJ whole genome shotgun (WGS) entry which is preliminary data.</text>
</comment>
<keyword evidence="1" id="KW-1133">Transmembrane helix</keyword>
<feature type="transmembrane region" description="Helical" evidence="1">
    <location>
        <begin position="41"/>
        <end position="60"/>
    </location>
</feature>
<feature type="transmembrane region" description="Helical" evidence="1">
    <location>
        <begin position="141"/>
        <end position="165"/>
    </location>
</feature>
<evidence type="ECO:0000313" key="2">
    <source>
        <dbReference type="EMBL" id="EMN91849.1"/>
    </source>
</evidence>
<dbReference type="EMBL" id="AHNU02000026">
    <property type="protein sequence ID" value="EMN91849.1"/>
    <property type="molecule type" value="Genomic_DNA"/>
</dbReference>
<sequence length="311" mass="35414">MNIIFPGENETPFLLFWIFILLSGPVLGILIGILTRFETGFVIGTSILSLIGFFFTFQLFQEYGRFTVPTSDLYPGNVIDIEYNGKISSTFSESSSEPAIQFVTNKNKTIVFHGGPRDSEEYKIGYQVAILYDIVNDKVLWIYNVSILKIQALVLMVISTFLLIIGQFLSMEIITDIIKDIKATRAKKYAYPKKNIRGTFSVIWQNLLRENRNLPIEKEKEVSLYYKSLTVKLNRIFTALLFIGVIIPAFFQDLRLGISIGYGIFSLSLLGIIIKEFFNPNRSIQTCYGVFLFWIMLSVVLFAITFASSLP</sequence>
<keyword evidence="1" id="KW-0812">Transmembrane</keyword>
<evidence type="ECO:0000256" key="1">
    <source>
        <dbReference type="SAM" id="Phobius"/>
    </source>
</evidence>
<dbReference type="RefSeq" id="WP_004502613.1">
    <property type="nucleotide sequence ID" value="NZ_AHNU02000026.1"/>
</dbReference>
<protein>
    <submittedName>
        <fullName evidence="2">Putative membrane protein</fullName>
    </submittedName>
</protein>
<accession>M6Q957</accession>
<feature type="transmembrane region" description="Helical" evidence="1">
    <location>
        <begin position="286"/>
        <end position="307"/>
    </location>
</feature>
<dbReference type="AlphaFoldDB" id="M6Q957"/>
<keyword evidence="3" id="KW-1185">Reference proteome</keyword>
<gene>
    <name evidence="2" type="ORF">LEP1GSC108_1669</name>
</gene>
<feature type="transmembrane region" description="Helical" evidence="1">
    <location>
        <begin position="257"/>
        <end position="274"/>
    </location>
</feature>
<dbReference type="Proteomes" id="UP000012118">
    <property type="component" value="Unassembled WGS sequence"/>
</dbReference>
<evidence type="ECO:0000313" key="3">
    <source>
        <dbReference type="Proteomes" id="UP000012118"/>
    </source>
</evidence>
<name>M6Q957_9LEPT</name>
<reference evidence="2 3" key="1">
    <citation type="submission" date="2013-01" db="EMBL/GenBank/DDBJ databases">
        <authorList>
            <person name="Harkins D.M."/>
            <person name="Durkin A.S."/>
            <person name="Brinkac L.M."/>
            <person name="Haft D.H."/>
            <person name="Selengut J.D."/>
            <person name="Sanka R."/>
            <person name="DePew J."/>
            <person name="Purushe J."/>
            <person name="Chanthongthip A."/>
            <person name="Lattana O."/>
            <person name="Phetsouvanh R."/>
            <person name="Newton P.N."/>
            <person name="Vinetz J.M."/>
            <person name="Sutton G.G."/>
            <person name="Nierman W.C."/>
            <person name="Fouts D.E."/>
        </authorList>
    </citation>
    <scope>NUCLEOTIDE SEQUENCE [LARGE SCALE GENOMIC DNA]</scope>
    <source>
        <strain evidence="2 3">UI 13098</strain>
    </source>
</reference>
<feature type="transmembrane region" description="Helical" evidence="1">
    <location>
        <begin position="14"/>
        <end position="34"/>
    </location>
</feature>